<evidence type="ECO:0000313" key="5">
    <source>
        <dbReference type="Proteomes" id="UP000011575"/>
    </source>
</evidence>
<evidence type="ECO:0000259" key="2">
    <source>
        <dbReference type="Pfam" id="PF19138"/>
    </source>
</evidence>
<organism evidence="4 5">
    <name type="scientific">Halorubrum aidingense JCM 13560</name>
    <dbReference type="NCBI Taxonomy" id="1230454"/>
    <lineage>
        <taxon>Archaea</taxon>
        <taxon>Methanobacteriati</taxon>
        <taxon>Methanobacteriota</taxon>
        <taxon>Stenosarchaea group</taxon>
        <taxon>Halobacteria</taxon>
        <taxon>Halobacteriales</taxon>
        <taxon>Haloferacaceae</taxon>
        <taxon>Halorubrum</taxon>
    </lineage>
</organism>
<evidence type="ECO:0000256" key="1">
    <source>
        <dbReference type="SAM" id="MobiDB-lite"/>
    </source>
</evidence>
<dbReference type="EMBL" id="AOJI01000019">
    <property type="protein sequence ID" value="EMA68214.1"/>
    <property type="molecule type" value="Genomic_DNA"/>
</dbReference>
<gene>
    <name evidence="4" type="ORF">C461_06519</name>
</gene>
<dbReference type="RefSeq" id="WP_007999686.1">
    <property type="nucleotide sequence ID" value="NZ_AOJI01000019.1"/>
</dbReference>
<feature type="region of interest" description="Disordered" evidence="1">
    <location>
        <begin position="355"/>
        <end position="378"/>
    </location>
</feature>
<dbReference type="AlphaFoldDB" id="M0PF77"/>
<sequence length="378" mass="39675">MVPPGRSADAPQPVGDDDTVASDDRRDGGDSGECEDDDEPASEVAAALAAVDPALADAVESALAGRSGLVAVGVPLSLLPPILAARERSTGEPWRIACRPGVVDVLGRAFALGTAVAEAVATDALELRVHPDGGEGAESVADDDRTAQRILFATPDRVDAVAGPTGNRALVTETGSTAATAAARTAAARFDRARPATVDMPARSRLLAAASDVLDERFADDVAAVLDALSYGEVGRTGTVTDQTLLVALAARHDHLFWDLRRWVEGESERGGESDGDTDIDGGETGPDVGIAPGQELTADRRALVDRELIESIKVPMGPGRPQFRLRAVDDALLRARPEEVLSVLRGRFALPVTEDGTLRRGPGGGERRPVWERKRTR</sequence>
<feature type="domain" description="Transcriptional regulator TbsP-like C-terminal" evidence="3">
    <location>
        <begin position="202"/>
        <end position="265"/>
    </location>
</feature>
<dbReference type="InterPro" id="IPR043859">
    <property type="entry name" value="TbsP-like_N"/>
</dbReference>
<accession>M0PF77</accession>
<evidence type="ECO:0000259" key="3">
    <source>
        <dbReference type="Pfam" id="PF23336"/>
    </source>
</evidence>
<evidence type="ECO:0000313" key="4">
    <source>
        <dbReference type="EMBL" id="EMA68214.1"/>
    </source>
</evidence>
<feature type="compositionally biased region" description="Acidic residues" evidence="1">
    <location>
        <begin position="30"/>
        <end position="41"/>
    </location>
</feature>
<feature type="region of interest" description="Disordered" evidence="1">
    <location>
        <begin position="1"/>
        <end position="42"/>
    </location>
</feature>
<dbReference type="InterPro" id="IPR056163">
    <property type="entry name" value="TbsP_C"/>
</dbReference>
<feature type="region of interest" description="Disordered" evidence="1">
    <location>
        <begin position="267"/>
        <end position="295"/>
    </location>
</feature>
<keyword evidence="5" id="KW-1185">Reference proteome</keyword>
<dbReference type="Pfam" id="PF19138">
    <property type="entry name" value="TbsP_N"/>
    <property type="match status" value="1"/>
</dbReference>
<comment type="caution">
    <text evidence="4">The sequence shown here is derived from an EMBL/GenBank/DDBJ whole genome shotgun (WGS) entry which is preliminary data.</text>
</comment>
<protein>
    <submittedName>
        <fullName evidence="4">Uncharacterized protein</fullName>
    </submittedName>
</protein>
<reference evidence="4 5" key="1">
    <citation type="journal article" date="2014" name="PLoS Genet.">
        <title>Phylogenetically driven sequencing of extremely halophilic archaea reveals strategies for static and dynamic osmo-response.</title>
        <authorList>
            <person name="Becker E.A."/>
            <person name="Seitzer P.M."/>
            <person name="Tritt A."/>
            <person name="Larsen D."/>
            <person name="Krusor M."/>
            <person name="Yao A.I."/>
            <person name="Wu D."/>
            <person name="Madern D."/>
            <person name="Eisen J.A."/>
            <person name="Darling A.E."/>
            <person name="Facciotti M.T."/>
        </authorList>
    </citation>
    <scope>NUCLEOTIDE SEQUENCE [LARGE SCALE GENOMIC DNA]</scope>
    <source>
        <strain evidence="4 5">JCM 13560</strain>
    </source>
</reference>
<name>M0PF77_9EURY</name>
<dbReference type="Proteomes" id="UP000011575">
    <property type="component" value="Unassembled WGS sequence"/>
</dbReference>
<dbReference type="STRING" id="1230454.C461_06519"/>
<feature type="compositionally biased region" description="Basic and acidic residues" evidence="1">
    <location>
        <begin position="366"/>
        <end position="378"/>
    </location>
</feature>
<feature type="domain" description="Transcriptional regulator TbsP-like C-terminal" evidence="3">
    <location>
        <begin position="284"/>
        <end position="345"/>
    </location>
</feature>
<dbReference type="Pfam" id="PF23336">
    <property type="entry name" value="HTH_TbsP_C"/>
    <property type="match status" value="2"/>
</dbReference>
<feature type="domain" description="Transcriptional regulator TbsP N-terminal" evidence="2">
    <location>
        <begin position="52"/>
        <end position="201"/>
    </location>
</feature>
<proteinExistence type="predicted"/>
<dbReference type="PATRIC" id="fig|1230454.4.peg.1321"/>